<evidence type="ECO:0000256" key="2">
    <source>
        <dbReference type="ARBA" id="ARBA00022723"/>
    </source>
</evidence>
<keyword evidence="6" id="KW-1185">Reference proteome</keyword>
<proteinExistence type="inferred from homology"/>
<sequence length="132" mass="14966">MPISGSCHCGATRFEIDVIPQTATRCNCTFCTKKGALWAYCEPDQFRLTTPMRNVAQYSPTTPENRHYFCPTCGCAAFSNTPDYSAFAEGNWEEAEANFDPTKRRISINLWVLDDFDITALPIEHVDGRNQW</sequence>
<name>A0ABY6IVF5_9HYPH</name>
<accession>A0ABY6IVF5</accession>
<dbReference type="InterPro" id="IPR006913">
    <property type="entry name" value="CENP-V/GFA"/>
</dbReference>
<dbReference type="InterPro" id="IPR011057">
    <property type="entry name" value="Mss4-like_sf"/>
</dbReference>
<evidence type="ECO:0000256" key="1">
    <source>
        <dbReference type="ARBA" id="ARBA00005495"/>
    </source>
</evidence>
<dbReference type="Pfam" id="PF04828">
    <property type="entry name" value="GFA"/>
    <property type="match status" value="1"/>
</dbReference>
<dbReference type="PANTHER" id="PTHR28620:SF1">
    <property type="entry name" value="CENP-V_GFA DOMAIN-CONTAINING PROTEIN"/>
    <property type="match status" value="1"/>
</dbReference>
<organism evidence="5 6">
    <name type="scientific">Pelagibacterium flavum</name>
    <dbReference type="NCBI Taxonomy" id="2984530"/>
    <lineage>
        <taxon>Bacteria</taxon>
        <taxon>Pseudomonadati</taxon>
        <taxon>Pseudomonadota</taxon>
        <taxon>Alphaproteobacteria</taxon>
        <taxon>Hyphomicrobiales</taxon>
        <taxon>Devosiaceae</taxon>
        <taxon>Pelagibacterium</taxon>
    </lineage>
</organism>
<reference evidence="5" key="1">
    <citation type="submission" date="2022-10" db="EMBL/GenBank/DDBJ databases">
        <title>YIM 151497 complete genome.</title>
        <authorList>
            <person name="Chen X."/>
        </authorList>
    </citation>
    <scope>NUCLEOTIDE SEQUENCE</scope>
    <source>
        <strain evidence="5">YIM 151497</strain>
    </source>
</reference>
<dbReference type="Gene3D" id="2.170.150.70">
    <property type="match status" value="1"/>
</dbReference>
<feature type="domain" description="CENP-V/GFA" evidence="4">
    <location>
        <begin position="3"/>
        <end position="124"/>
    </location>
</feature>
<dbReference type="RefSeq" id="WP_264227229.1">
    <property type="nucleotide sequence ID" value="NZ_CP107716.1"/>
</dbReference>
<dbReference type="EMBL" id="CP107716">
    <property type="protein sequence ID" value="UYQ73670.1"/>
    <property type="molecule type" value="Genomic_DNA"/>
</dbReference>
<evidence type="ECO:0000313" key="6">
    <source>
        <dbReference type="Proteomes" id="UP001163882"/>
    </source>
</evidence>
<dbReference type="PANTHER" id="PTHR28620">
    <property type="entry name" value="CENTROMERE PROTEIN V"/>
    <property type="match status" value="1"/>
</dbReference>
<protein>
    <submittedName>
        <fullName evidence="5">GFA family protein</fullName>
    </submittedName>
</protein>
<evidence type="ECO:0000313" key="5">
    <source>
        <dbReference type="EMBL" id="UYQ73670.1"/>
    </source>
</evidence>
<gene>
    <name evidence="5" type="ORF">OF122_07925</name>
</gene>
<evidence type="ECO:0000256" key="3">
    <source>
        <dbReference type="ARBA" id="ARBA00022833"/>
    </source>
</evidence>
<evidence type="ECO:0000259" key="4">
    <source>
        <dbReference type="PROSITE" id="PS51891"/>
    </source>
</evidence>
<comment type="similarity">
    <text evidence="1">Belongs to the Gfa family.</text>
</comment>
<dbReference type="Proteomes" id="UP001163882">
    <property type="component" value="Chromosome"/>
</dbReference>
<dbReference type="PROSITE" id="PS51891">
    <property type="entry name" value="CENP_V_GFA"/>
    <property type="match status" value="1"/>
</dbReference>
<keyword evidence="3" id="KW-0862">Zinc</keyword>
<keyword evidence="2" id="KW-0479">Metal-binding</keyword>
<dbReference type="SUPFAM" id="SSF51316">
    <property type="entry name" value="Mss4-like"/>
    <property type="match status" value="1"/>
</dbReference>
<dbReference type="InterPro" id="IPR052355">
    <property type="entry name" value="CENP-V-like"/>
</dbReference>